<name>A0ABY7YML7_9HYPH</name>
<dbReference type="EMBL" id="CP118246">
    <property type="protein sequence ID" value="WDR02523.1"/>
    <property type="molecule type" value="Genomic_DNA"/>
</dbReference>
<gene>
    <name evidence="15" type="primary">atpF</name>
    <name evidence="19" type="ORF">PSQ19_18350</name>
</gene>
<feature type="region of interest" description="Disordered" evidence="18">
    <location>
        <begin position="1"/>
        <end position="35"/>
    </location>
</feature>
<dbReference type="PANTHER" id="PTHR33445:SF1">
    <property type="entry name" value="ATP SYNTHASE SUBUNIT B"/>
    <property type="match status" value="1"/>
</dbReference>
<feature type="coiled-coil region" evidence="17">
    <location>
        <begin position="93"/>
        <end position="157"/>
    </location>
</feature>
<dbReference type="PANTHER" id="PTHR33445">
    <property type="entry name" value="ATP SYNTHASE SUBUNIT B', CHLOROPLASTIC"/>
    <property type="match status" value="1"/>
</dbReference>
<comment type="function">
    <text evidence="13">Component of the F(0) channel, it forms part of the peripheral stalk, linking F(1) to F(0). The b'-subunit is a diverged and duplicated form of b found in plants and photosynthetic bacteria.</text>
</comment>
<keyword evidence="17" id="KW-0175">Coiled coil</keyword>
<protein>
    <recommendedName>
        <fullName evidence="15">ATP synthase subunit b</fullName>
    </recommendedName>
    <alternativeName>
        <fullName evidence="15">ATP synthase F(0) sector subunit b</fullName>
    </alternativeName>
    <alternativeName>
        <fullName evidence="15">ATPase subunit I</fullName>
    </alternativeName>
    <alternativeName>
        <fullName evidence="15">F-type ATPase subunit b</fullName>
        <shortName evidence="15">F-ATPase subunit b</shortName>
    </alternativeName>
</protein>
<evidence type="ECO:0000256" key="4">
    <source>
        <dbReference type="ARBA" id="ARBA00022475"/>
    </source>
</evidence>
<dbReference type="Pfam" id="PF00430">
    <property type="entry name" value="ATP-synt_B"/>
    <property type="match status" value="1"/>
</dbReference>
<keyword evidence="7 15" id="KW-0375">Hydrogen ion transport</keyword>
<organism evidence="19 20">
    <name type="scientific">Devosia algicola</name>
    <dbReference type="NCBI Taxonomy" id="3026418"/>
    <lineage>
        <taxon>Bacteria</taxon>
        <taxon>Pseudomonadati</taxon>
        <taxon>Pseudomonadota</taxon>
        <taxon>Alphaproteobacteria</taxon>
        <taxon>Hyphomicrobiales</taxon>
        <taxon>Devosiaceae</taxon>
        <taxon>Devosia</taxon>
    </lineage>
</organism>
<evidence type="ECO:0000256" key="5">
    <source>
        <dbReference type="ARBA" id="ARBA00022547"/>
    </source>
</evidence>
<dbReference type="RefSeq" id="WP_282218927.1">
    <property type="nucleotide sequence ID" value="NZ_CP118246.1"/>
</dbReference>
<evidence type="ECO:0000256" key="7">
    <source>
        <dbReference type="ARBA" id="ARBA00022781"/>
    </source>
</evidence>
<keyword evidence="6 15" id="KW-0812">Transmembrane</keyword>
<dbReference type="HAMAP" id="MF_01398">
    <property type="entry name" value="ATP_synth_b_bprime"/>
    <property type="match status" value="1"/>
</dbReference>
<keyword evidence="8 15" id="KW-1133">Transmembrane helix</keyword>
<dbReference type="InterPro" id="IPR050059">
    <property type="entry name" value="ATP_synthase_B_chain"/>
</dbReference>
<keyword evidence="5 15" id="KW-0138">CF(0)</keyword>
<evidence type="ECO:0000256" key="3">
    <source>
        <dbReference type="ARBA" id="ARBA00022448"/>
    </source>
</evidence>
<evidence type="ECO:0000256" key="15">
    <source>
        <dbReference type="HAMAP-Rule" id="MF_01398"/>
    </source>
</evidence>
<evidence type="ECO:0000256" key="17">
    <source>
        <dbReference type="SAM" id="Coils"/>
    </source>
</evidence>
<comment type="similarity">
    <text evidence="2 15 16">Belongs to the ATPase B chain family.</text>
</comment>
<dbReference type="Proteomes" id="UP001220530">
    <property type="component" value="Chromosome"/>
</dbReference>
<keyword evidence="3 15" id="KW-0813">Transport</keyword>
<evidence type="ECO:0000256" key="6">
    <source>
        <dbReference type="ARBA" id="ARBA00022692"/>
    </source>
</evidence>
<evidence type="ECO:0000256" key="12">
    <source>
        <dbReference type="ARBA" id="ARBA00025198"/>
    </source>
</evidence>
<feature type="transmembrane region" description="Helical" evidence="15">
    <location>
        <begin position="49"/>
        <end position="68"/>
    </location>
</feature>
<evidence type="ECO:0000256" key="16">
    <source>
        <dbReference type="RuleBase" id="RU003848"/>
    </source>
</evidence>
<comment type="subunit">
    <text evidence="14 15">F-type ATPases have 2 components, F(1) - the catalytic core - and F(0) - the membrane proton channel. F(1) has five subunits: alpha(3), beta(3), gamma(1), delta(1), epsilon(1). F(0) has three main subunits: a(1), b(2) and c(10-14). The alpha and beta chains form an alternating ring which encloses part of the gamma chain. F(1) is attached to F(0) by a central stalk formed by the gamma and epsilon chains, while a peripheral stalk is formed by the delta and b chains.</text>
</comment>
<evidence type="ECO:0000256" key="11">
    <source>
        <dbReference type="ARBA" id="ARBA00023310"/>
    </source>
</evidence>
<evidence type="ECO:0000256" key="10">
    <source>
        <dbReference type="ARBA" id="ARBA00023136"/>
    </source>
</evidence>
<keyword evidence="10 15" id="KW-0472">Membrane</keyword>
<reference evidence="19 20" key="1">
    <citation type="submission" date="2023-02" db="EMBL/GenBank/DDBJ databases">
        <title>Devosia algicola sp. nov., isolated from the phycosphere of marine algae.</title>
        <authorList>
            <person name="Kim J.M."/>
            <person name="Lee J.K."/>
            <person name="Choi B.J."/>
            <person name="Bayburt H."/>
            <person name="Jeon C.O."/>
        </authorList>
    </citation>
    <scope>NUCLEOTIDE SEQUENCE [LARGE SCALE GENOMIC DNA]</scope>
    <source>
        <strain evidence="19 20">G20-9</strain>
    </source>
</reference>
<evidence type="ECO:0000256" key="9">
    <source>
        <dbReference type="ARBA" id="ARBA00023065"/>
    </source>
</evidence>
<comment type="function">
    <text evidence="12 15">F(1)F(0) ATP synthase produces ATP from ADP in the presence of a proton or sodium gradient. F-type ATPases consist of two structural domains, F(1) containing the extramembraneous catalytic core and F(0) containing the membrane proton channel, linked together by a central stalk and a peripheral stalk. During catalysis, ATP synthesis in the catalytic domain of F(1) is coupled via a rotary mechanism of the central stalk subunits to proton translocation.</text>
</comment>
<evidence type="ECO:0000313" key="19">
    <source>
        <dbReference type="EMBL" id="WDR02523.1"/>
    </source>
</evidence>
<accession>A0ABY7YML7</accession>
<dbReference type="CDD" id="cd06503">
    <property type="entry name" value="ATP-synt_Fo_b"/>
    <property type="match status" value="1"/>
</dbReference>
<evidence type="ECO:0000256" key="8">
    <source>
        <dbReference type="ARBA" id="ARBA00022989"/>
    </source>
</evidence>
<sequence length="187" mass="19579">METTIAQADISTEAEHATGADATHSSTGVPAEHGEAFPPFDPSTFGTQLIWLVITFAALYVAISRLALPRIGAILDDRKARIDGDLNAADASRQKTDAAIAAYEAELADARAKSHALAEETRQGIKADIDAKRQSVEADLSKKVAEAEARIQATKTEALGHVGEIAADTVEALVQQLTGTGSAKEAS</sequence>
<evidence type="ECO:0000256" key="13">
    <source>
        <dbReference type="ARBA" id="ARBA00025614"/>
    </source>
</evidence>
<dbReference type="NCBIfam" id="NF006612">
    <property type="entry name" value="PRK09174.1"/>
    <property type="match status" value="1"/>
</dbReference>
<keyword evidence="4 15" id="KW-1003">Cell membrane</keyword>
<proteinExistence type="inferred from homology"/>
<dbReference type="InterPro" id="IPR002146">
    <property type="entry name" value="ATP_synth_b/b'su_bac/chlpt"/>
</dbReference>
<evidence type="ECO:0000256" key="1">
    <source>
        <dbReference type="ARBA" id="ARBA00004377"/>
    </source>
</evidence>
<keyword evidence="9 15" id="KW-0406">Ion transport</keyword>
<feature type="compositionally biased region" description="Polar residues" evidence="18">
    <location>
        <begin position="1"/>
        <end position="10"/>
    </location>
</feature>
<comment type="subcellular location">
    <subcellularLocation>
        <location evidence="1">Cell inner membrane</location>
        <topology evidence="1">Single-pass membrane protein</topology>
    </subcellularLocation>
    <subcellularLocation>
        <location evidence="15">Cell membrane</location>
        <topology evidence="15">Single-pass membrane protein</topology>
    </subcellularLocation>
</comment>
<evidence type="ECO:0000256" key="2">
    <source>
        <dbReference type="ARBA" id="ARBA00005513"/>
    </source>
</evidence>
<evidence type="ECO:0000313" key="20">
    <source>
        <dbReference type="Proteomes" id="UP001220530"/>
    </source>
</evidence>
<keyword evidence="20" id="KW-1185">Reference proteome</keyword>
<evidence type="ECO:0000256" key="18">
    <source>
        <dbReference type="SAM" id="MobiDB-lite"/>
    </source>
</evidence>
<keyword evidence="11 15" id="KW-0066">ATP synthesis</keyword>
<evidence type="ECO:0000256" key="14">
    <source>
        <dbReference type="ARBA" id="ARBA00025830"/>
    </source>
</evidence>